<comment type="caution">
    <text evidence="3">The sequence shown here is derived from an EMBL/GenBank/DDBJ whole genome shotgun (WGS) entry which is preliminary data.</text>
</comment>
<accession>S9UAJ6</accession>
<dbReference type="SUPFAM" id="SSF53474">
    <property type="entry name" value="alpha/beta-Hydrolases"/>
    <property type="match status" value="1"/>
</dbReference>
<dbReference type="Gene3D" id="3.40.50.1820">
    <property type="entry name" value="alpha/beta hydrolase"/>
    <property type="match status" value="1"/>
</dbReference>
<dbReference type="PANTHER" id="PTHR11487:SF0">
    <property type="entry name" value="S-ACYL FATTY ACID SYNTHASE THIOESTERASE, MEDIUM CHAIN"/>
    <property type="match status" value="1"/>
</dbReference>
<evidence type="ECO:0000313" key="4">
    <source>
        <dbReference type="Proteomes" id="UP000015344"/>
    </source>
</evidence>
<dbReference type="eggNOG" id="COG3208">
    <property type="taxonomic scope" value="Bacteria"/>
</dbReference>
<dbReference type="EMBL" id="ATMT01000035">
    <property type="protein sequence ID" value="EPY07495.1"/>
    <property type="molecule type" value="Genomic_DNA"/>
</dbReference>
<evidence type="ECO:0000256" key="1">
    <source>
        <dbReference type="ARBA" id="ARBA00007169"/>
    </source>
</evidence>
<organism evidence="3 4">
    <name type="scientific">Paenibacillus alvei TS-15</name>
    <dbReference type="NCBI Taxonomy" id="1117108"/>
    <lineage>
        <taxon>Bacteria</taxon>
        <taxon>Bacillati</taxon>
        <taxon>Bacillota</taxon>
        <taxon>Bacilli</taxon>
        <taxon>Bacillales</taxon>
        <taxon>Paenibacillaceae</taxon>
        <taxon>Paenibacillus</taxon>
    </lineage>
</organism>
<dbReference type="PANTHER" id="PTHR11487">
    <property type="entry name" value="THIOESTERASE"/>
    <property type="match status" value="1"/>
</dbReference>
<reference evidence="3 4" key="1">
    <citation type="submission" date="2013-05" db="EMBL/GenBank/DDBJ databases">
        <authorList>
            <person name="Strain E.A."/>
            <person name="Brown E."/>
            <person name="Allard M.W."/>
            <person name="Luo Y.L."/>
        </authorList>
    </citation>
    <scope>NUCLEOTIDE SEQUENCE [LARGE SCALE GENOMIC DNA]</scope>
    <source>
        <strain evidence="3 4">TS-15</strain>
    </source>
</reference>
<dbReference type="InterPro" id="IPR029058">
    <property type="entry name" value="AB_hydrolase_fold"/>
</dbReference>
<dbReference type="InterPro" id="IPR012223">
    <property type="entry name" value="TEII"/>
</dbReference>
<dbReference type="Pfam" id="PF00975">
    <property type="entry name" value="Thioesterase"/>
    <property type="match status" value="1"/>
</dbReference>
<evidence type="ECO:0000259" key="2">
    <source>
        <dbReference type="Pfam" id="PF00975"/>
    </source>
</evidence>
<name>S9UAJ6_PAEAL</name>
<proteinExistence type="inferred from homology"/>
<dbReference type="AlphaFoldDB" id="S9UAJ6"/>
<dbReference type="PATRIC" id="fig|1117108.3.peg.1938"/>
<dbReference type="Proteomes" id="UP000015344">
    <property type="component" value="Unassembled WGS sequence"/>
</dbReference>
<comment type="similarity">
    <text evidence="1">Belongs to the thioesterase family.</text>
</comment>
<protein>
    <submittedName>
        <fullName evidence="3">Linear gramicidin dehydrogenase LgrE</fullName>
    </submittedName>
</protein>
<dbReference type="InterPro" id="IPR001031">
    <property type="entry name" value="Thioesterase"/>
</dbReference>
<sequence length="246" mass="28540">MSNIKLFCIPYAGGSAAIYNEWKSLLDVFVELIPVELAGRGKRFNSPLYESIHDAVQDISEQIVPHIGKGMYAVWGHSMGGVIAYELSHFMLQQRHPLPIHSFFSGSTAPNLRKKDNPIHQLPEEQFLKEIKEMNGTPQEFFQNKELIDLYLPILRNDFMIVEQYKYEVKADKLNTNFSILYGSEESFKNEVKEWSLHTSNRCSFHEFQGGHFFLFDHIRQIASLINNTLVPYNSLRGEIRRRNLD</sequence>
<dbReference type="GO" id="GO:0008610">
    <property type="term" value="P:lipid biosynthetic process"/>
    <property type="evidence" value="ECO:0007669"/>
    <property type="project" value="TreeGrafter"/>
</dbReference>
<dbReference type="RefSeq" id="WP_021259291.1">
    <property type="nucleotide sequence ID" value="NZ_ATMT01000035.1"/>
</dbReference>
<evidence type="ECO:0000313" key="3">
    <source>
        <dbReference type="EMBL" id="EPY07495.1"/>
    </source>
</evidence>
<gene>
    <name evidence="3" type="ORF">PAALTS15_09299</name>
</gene>
<feature type="domain" description="Thioesterase" evidence="2">
    <location>
        <begin position="5"/>
        <end position="228"/>
    </location>
</feature>